<dbReference type="RefSeq" id="XP_038789682.1">
    <property type="nucleotide sequence ID" value="XM_038928404.1"/>
</dbReference>
<evidence type="ECO:0000313" key="2">
    <source>
        <dbReference type="Proteomes" id="UP000596902"/>
    </source>
</evidence>
<dbReference type="EMBL" id="JAAABM010000003">
    <property type="protein sequence ID" value="KAF7679609.1"/>
    <property type="molecule type" value="Genomic_DNA"/>
</dbReference>
<evidence type="ECO:0000313" key="1">
    <source>
        <dbReference type="EMBL" id="KAF7679609.1"/>
    </source>
</evidence>
<name>A0A8H7BDL8_9PLEO</name>
<gene>
    <name evidence="1" type="ORF">GT037_003357</name>
</gene>
<proteinExistence type="predicted"/>
<keyword evidence="2" id="KW-1185">Reference proteome</keyword>
<organism evidence="1 2">
    <name type="scientific">Alternaria burnsii</name>
    <dbReference type="NCBI Taxonomy" id="1187904"/>
    <lineage>
        <taxon>Eukaryota</taxon>
        <taxon>Fungi</taxon>
        <taxon>Dikarya</taxon>
        <taxon>Ascomycota</taxon>
        <taxon>Pezizomycotina</taxon>
        <taxon>Dothideomycetes</taxon>
        <taxon>Pleosporomycetidae</taxon>
        <taxon>Pleosporales</taxon>
        <taxon>Pleosporineae</taxon>
        <taxon>Pleosporaceae</taxon>
        <taxon>Alternaria</taxon>
        <taxon>Alternaria sect. Alternaria</taxon>
    </lineage>
</organism>
<sequence length="52" mass="5678">MSLQSAYGRRHANWTFHNPGNCPAVLDDACLQVPQPPTFACTQICKGAALYI</sequence>
<protein>
    <submittedName>
        <fullName evidence="1">Uncharacterized protein</fullName>
    </submittedName>
</protein>
<accession>A0A8H7BDL8</accession>
<reference evidence="1" key="2">
    <citation type="submission" date="2020-08" db="EMBL/GenBank/DDBJ databases">
        <title>Draft Genome Sequence of Cumin Blight Pathogen Alternaria burnsii.</title>
        <authorList>
            <person name="Feng Z."/>
        </authorList>
    </citation>
    <scope>NUCLEOTIDE SEQUENCE</scope>
    <source>
        <strain evidence="1">CBS107.38</strain>
    </source>
</reference>
<dbReference type="Proteomes" id="UP000596902">
    <property type="component" value="Unassembled WGS sequence"/>
</dbReference>
<reference evidence="1" key="1">
    <citation type="submission" date="2020-01" db="EMBL/GenBank/DDBJ databases">
        <authorList>
            <person name="Feng Z.H.Z."/>
        </authorList>
    </citation>
    <scope>NUCLEOTIDE SEQUENCE</scope>
    <source>
        <strain evidence="1">CBS107.38</strain>
    </source>
</reference>
<dbReference type="AlphaFoldDB" id="A0A8H7BDL8"/>
<dbReference type="GeneID" id="62201582"/>
<comment type="caution">
    <text evidence="1">The sequence shown here is derived from an EMBL/GenBank/DDBJ whole genome shotgun (WGS) entry which is preliminary data.</text>
</comment>